<feature type="compositionally biased region" description="Basic and acidic residues" evidence="1">
    <location>
        <begin position="11"/>
        <end position="21"/>
    </location>
</feature>
<sequence length="104" mass="11438">MANDPVPIPRGGHEQRREKEGSNGSKRACQPEPPQDKKDPTSPINSDLNHEPQHEFPHCTTPPHPHPESSMSTCNLTFRGGRRTRGGGKPYAYPNNAHTPQGPT</sequence>
<dbReference type="Proteomes" id="UP001469553">
    <property type="component" value="Unassembled WGS sequence"/>
</dbReference>
<comment type="caution">
    <text evidence="2">The sequence shown here is derived from an EMBL/GenBank/DDBJ whole genome shotgun (WGS) entry which is preliminary data.</text>
</comment>
<protein>
    <submittedName>
        <fullName evidence="2">Uncharacterized protein</fullName>
    </submittedName>
</protein>
<feature type="region of interest" description="Disordered" evidence="1">
    <location>
        <begin position="1"/>
        <end position="104"/>
    </location>
</feature>
<gene>
    <name evidence="2" type="ORF">AMECASPLE_003265</name>
</gene>
<accession>A0ABV0XMP2</accession>
<dbReference type="EMBL" id="JAHRIP010009531">
    <property type="protein sequence ID" value="MEQ2282682.1"/>
    <property type="molecule type" value="Genomic_DNA"/>
</dbReference>
<feature type="compositionally biased region" description="Basic and acidic residues" evidence="1">
    <location>
        <begin position="48"/>
        <end position="57"/>
    </location>
</feature>
<proteinExistence type="predicted"/>
<name>A0ABV0XMP2_9TELE</name>
<organism evidence="2 3">
    <name type="scientific">Ameca splendens</name>
    <dbReference type="NCBI Taxonomy" id="208324"/>
    <lineage>
        <taxon>Eukaryota</taxon>
        <taxon>Metazoa</taxon>
        <taxon>Chordata</taxon>
        <taxon>Craniata</taxon>
        <taxon>Vertebrata</taxon>
        <taxon>Euteleostomi</taxon>
        <taxon>Actinopterygii</taxon>
        <taxon>Neopterygii</taxon>
        <taxon>Teleostei</taxon>
        <taxon>Neoteleostei</taxon>
        <taxon>Acanthomorphata</taxon>
        <taxon>Ovalentaria</taxon>
        <taxon>Atherinomorphae</taxon>
        <taxon>Cyprinodontiformes</taxon>
        <taxon>Goodeidae</taxon>
        <taxon>Ameca</taxon>
    </lineage>
</organism>
<evidence type="ECO:0000256" key="1">
    <source>
        <dbReference type="SAM" id="MobiDB-lite"/>
    </source>
</evidence>
<evidence type="ECO:0000313" key="2">
    <source>
        <dbReference type="EMBL" id="MEQ2282682.1"/>
    </source>
</evidence>
<reference evidence="2 3" key="1">
    <citation type="submission" date="2021-06" db="EMBL/GenBank/DDBJ databases">
        <authorList>
            <person name="Palmer J.M."/>
        </authorList>
    </citation>
    <scope>NUCLEOTIDE SEQUENCE [LARGE SCALE GENOMIC DNA]</scope>
    <source>
        <strain evidence="2 3">AS_MEX2019</strain>
        <tissue evidence="2">Muscle</tissue>
    </source>
</reference>
<keyword evidence="3" id="KW-1185">Reference proteome</keyword>
<evidence type="ECO:0000313" key="3">
    <source>
        <dbReference type="Proteomes" id="UP001469553"/>
    </source>
</evidence>